<dbReference type="Proteomes" id="UP000046122">
    <property type="component" value="Unassembled WGS sequence"/>
</dbReference>
<dbReference type="PANTHER" id="PTHR43163:SF6">
    <property type="entry name" value="DIPEPTIDE TRANSPORT SYSTEM PERMEASE PROTEIN DPPB-RELATED"/>
    <property type="match status" value="1"/>
</dbReference>
<dbReference type="Proteomes" id="UP000045285">
    <property type="component" value="Unassembled WGS sequence"/>
</dbReference>
<keyword evidence="6 7" id="KW-0472">Membrane</keyword>
<dbReference type="EMBL" id="CCNE01000011">
    <property type="protein sequence ID" value="CDX54280.1"/>
    <property type="molecule type" value="Genomic_DNA"/>
</dbReference>
<dbReference type="Gene3D" id="1.10.3720.10">
    <property type="entry name" value="MetI-like"/>
    <property type="match status" value="1"/>
</dbReference>
<dbReference type="Proteomes" id="UP000046373">
    <property type="component" value="Unassembled WGS sequence"/>
</dbReference>
<feature type="transmembrane region" description="Helical" evidence="7">
    <location>
        <begin position="136"/>
        <end position="157"/>
    </location>
</feature>
<evidence type="ECO:0000256" key="6">
    <source>
        <dbReference type="ARBA" id="ARBA00023136"/>
    </source>
</evidence>
<organism evidence="9 12">
    <name type="scientific">Mesorhizobium plurifarium</name>
    <dbReference type="NCBI Taxonomy" id="69974"/>
    <lineage>
        <taxon>Bacteria</taxon>
        <taxon>Pseudomonadati</taxon>
        <taxon>Pseudomonadota</taxon>
        <taxon>Alphaproteobacteria</taxon>
        <taxon>Hyphomicrobiales</taxon>
        <taxon>Phyllobacteriaceae</taxon>
        <taxon>Mesorhizobium</taxon>
    </lineage>
</organism>
<dbReference type="Pfam" id="PF00528">
    <property type="entry name" value="BPD_transp_1"/>
    <property type="match status" value="1"/>
</dbReference>
<feature type="transmembrane region" description="Helical" evidence="7">
    <location>
        <begin position="103"/>
        <end position="124"/>
    </location>
</feature>
<gene>
    <name evidence="9" type="primary">ddpB</name>
    <name evidence="9" type="ORF">MPL3356_300106</name>
    <name evidence="11" type="ORF">MPL3365_190153</name>
    <name evidence="10" type="ORF">MPLDJ20_70145</name>
</gene>
<dbReference type="GO" id="GO:0055085">
    <property type="term" value="P:transmembrane transport"/>
    <property type="evidence" value="ECO:0007669"/>
    <property type="project" value="InterPro"/>
</dbReference>
<sequence>MLNYIVRRSIAMPFILLGIVTMAFLLTAITKGDPLTAVVSEQQLNNPEIVAAARQRWGLDRPLPERYLIYVGNLLKGDMGTSFVTRRPVSTDLMARLPATFELVISAMIIGSVIGIVFGLLAAYYRDTAIDQSARIFSLFGSSVPIFWLGLALLFLFSVKYQILPGPGRIDPRMSPPPVVTGFMTIDTLLAGNLAAFKDALSHLILPSIVLGWTVAGTISRLVRANMLEVMEREFILTARAKGAGELRVVLRHAFRNILVPVLTVISYSFAYLITGAVLTEAVFAWPGMGSYAVTAARSLDFPAIIGVTIVGGVMFLITNLLTDIAYVLANPRVRLN</sequence>
<keyword evidence="3" id="KW-1003">Cell membrane</keyword>
<dbReference type="PANTHER" id="PTHR43163">
    <property type="entry name" value="DIPEPTIDE TRANSPORT SYSTEM PERMEASE PROTEIN DPPB-RELATED"/>
    <property type="match status" value="1"/>
</dbReference>
<dbReference type="InterPro" id="IPR035906">
    <property type="entry name" value="MetI-like_sf"/>
</dbReference>
<dbReference type="EMBL" id="CCNB01000044">
    <property type="protein sequence ID" value="CDX45361.1"/>
    <property type="molecule type" value="Genomic_DNA"/>
</dbReference>
<dbReference type="InterPro" id="IPR045621">
    <property type="entry name" value="BPD_transp_1_N"/>
</dbReference>
<evidence type="ECO:0000256" key="5">
    <source>
        <dbReference type="ARBA" id="ARBA00022989"/>
    </source>
</evidence>
<dbReference type="GeneID" id="31893370"/>
<reference evidence="13 14" key="1">
    <citation type="submission" date="2014-08" db="EMBL/GenBank/DDBJ databases">
        <authorList>
            <person name="Moulin Lionel"/>
        </authorList>
    </citation>
    <scope>NUCLEOTIDE SEQUENCE [LARGE SCALE GENOMIC DNA]</scope>
</reference>
<evidence type="ECO:0000256" key="7">
    <source>
        <dbReference type="RuleBase" id="RU363032"/>
    </source>
</evidence>
<evidence type="ECO:0000313" key="13">
    <source>
        <dbReference type="Proteomes" id="UP000046122"/>
    </source>
</evidence>
<keyword evidence="12" id="KW-1185">Reference proteome</keyword>
<dbReference type="STRING" id="69974.MPLDJ20_70145"/>
<reference evidence="12" key="2">
    <citation type="submission" date="2014-08" db="EMBL/GenBank/DDBJ databases">
        <authorList>
            <person name="Moulin L."/>
        </authorList>
    </citation>
    <scope>NUCLEOTIDE SEQUENCE [LARGE SCALE GENOMIC DNA]</scope>
</reference>
<dbReference type="GO" id="GO:0005886">
    <property type="term" value="C:plasma membrane"/>
    <property type="evidence" value="ECO:0007669"/>
    <property type="project" value="UniProtKB-SubCell"/>
</dbReference>
<dbReference type="EMBL" id="CCMZ01000024">
    <property type="protein sequence ID" value="CDX19758.1"/>
    <property type="molecule type" value="Genomic_DNA"/>
</dbReference>
<protein>
    <submittedName>
        <fullName evidence="9">D-ala-D-ala transporter subunit membrane component of ABC superfamily</fullName>
    </submittedName>
</protein>
<dbReference type="SUPFAM" id="SSF161098">
    <property type="entry name" value="MetI-like"/>
    <property type="match status" value="1"/>
</dbReference>
<keyword evidence="4 7" id="KW-0812">Transmembrane</keyword>
<dbReference type="PROSITE" id="PS50928">
    <property type="entry name" value="ABC_TM1"/>
    <property type="match status" value="1"/>
</dbReference>
<evidence type="ECO:0000256" key="3">
    <source>
        <dbReference type="ARBA" id="ARBA00022475"/>
    </source>
</evidence>
<evidence type="ECO:0000256" key="1">
    <source>
        <dbReference type="ARBA" id="ARBA00004651"/>
    </source>
</evidence>
<feature type="transmembrane region" description="Helical" evidence="7">
    <location>
        <begin position="258"/>
        <end position="284"/>
    </location>
</feature>
<name>A0A090DSN3_MESPL</name>
<evidence type="ECO:0000256" key="4">
    <source>
        <dbReference type="ARBA" id="ARBA00022692"/>
    </source>
</evidence>
<evidence type="ECO:0000313" key="10">
    <source>
        <dbReference type="EMBL" id="CDX45361.1"/>
    </source>
</evidence>
<feature type="transmembrane region" description="Helical" evidence="7">
    <location>
        <begin position="204"/>
        <end position="223"/>
    </location>
</feature>
<comment type="similarity">
    <text evidence="7">Belongs to the binding-protein-dependent transport system permease family.</text>
</comment>
<comment type="subcellular location">
    <subcellularLocation>
        <location evidence="1 7">Cell membrane</location>
        <topology evidence="1 7">Multi-pass membrane protein</topology>
    </subcellularLocation>
</comment>
<evidence type="ECO:0000259" key="8">
    <source>
        <dbReference type="PROSITE" id="PS50928"/>
    </source>
</evidence>
<feature type="transmembrane region" description="Helical" evidence="7">
    <location>
        <begin position="304"/>
        <end position="330"/>
    </location>
</feature>
<dbReference type="CDD" id="cd06261">
    <property type="entry name" value="TM_PBP2"/>
    <property type="match status" value="1"/>
</dbReference>
<evidence type="ECO:0000313" key="11">
    <source>
        <dbReference type="EMBL" id="CDX54280.1"/>
    </source>
</evidence>
<keyword evidence="2 7" id="KW-0813">Transport</keyword>
<evidence type="ECO:0000313" key="12">
    <source>
        <dbReference type="Proteomes" id="UP000045285"/>
    </source>
</evidence>
<evidence type="ECO:0000256" key="2">
    <source>
        <dbReference type="ARBA" id="ARBA00022448"/>
    </source>
</evidence>
<accession>A0A090DSN3</accession>
<dbReference type="InterPro" id="IPR000515">
    <property type="entry name" value="MetI-like"/>
</dbReference>
<dbReference type="Pfam" id="PF19300">
    <property type="entry name" value="BPD_transp_1_N"/>
    <property type="match status" value="1"/>
</dbReference>
<feature type="domain" description="ABC transmembrane type-1" evidence="8">
    <location>
        <begin position="97"/>
        <end position="327"/>
    </location>
</feature>
<proteinExistence type="inferred from homology"/>
<dbReference type="AlphaFoldDB" id="A0A090DSN3"/>
<evidence type="ECO:0000313" key="14">
    <source>
        <dbReference type="Proteomes" id="UP000046373"/>
    </source>
</evidence>
<evidence type="ECO:0000313" key="9">
    <source>
        <dbReference type="EMBL" id="CDX19758.1"/>
    </source>
</evidence>
<keyword evidence="5 7" id="KW-1133">Transmembrane helix</keyword>
<feature type="transmembrane region" description="Helical" evidence="7">
    <location>
        <begin position="12"/>
        <end position="30"/>
    </location>
</feature>